<sequence length="187" mass="21603">MIFSIGHGNREFEDFIKLLQTYNIEYLIDVRSSPYSKFSPTFNREAFSNLLKRKGFTYVYLGDVLGGLPKDPTCYIEYTDKKHEEARKIDYSKIEKKEFFIKGLERLKTANEKGLNVAVMCSELNPEECHRSKLIGLSLQKEGIIMQHITKNGKLMDQNEVNLLINGGKSPINLWGEIDMTSKRKIK</sequence>
<dbReference type="PANTHER" id="PTHR39337:SF1">
    <property type="entry name" value="BLR5642 PROTEIN"/>
    <property type="match status" value="1"/>
</dbReference>
<dbReference type="InterPro" id="IPR007438">
    <property type="entry name" value="DUF488"/>
</dbReference>
<dbReference type="Pfam" id="PF04343">
    <property type="entry name" value="DUF488"/>
    <property type="match status" value="1"/>
</dbReference>
<gene>
    <name evidence="1" type="ORF">TBC1_111549</name>
</gene>
<evidence type="ECO:0000313" key="1">
    <source>
        <dbReference type="EMBL" id="GAP43396.1"/>
    </source>
</evidence>
<dbReference type="EMBL" id="DF968182">
    <property type="protein sequence ID" value="GAP43396.1"/>
    <property type="molecule type" value="Genomic_DNA"/>
</dbReference>
<evidence type="ECO:0000313" key="2">
    <source>
        <dbReference type="Proteomes" id="UP000053091"/>
    </source>
</evidence>
<dbReference type="Proteomes" id="UP000053091">
    <property type="component" value="Unassembled WGS sequence"/>
</dbReference>
<dbReference type="OrthoDB" id="9810084at2"/>
<dbReference type="AlphaFoldDB" id="A0A0S7C110"/>
<dbReference type="RefSeq" id="WP_062040404.1">
    <property type="nucleotide sequence ID" value="NZ_DF968182.1"/>
</dbReference>
<evidence type="ECO:0008006" key="3">
    <source>
        <dbReference type="Google" id="ProtNLM"/>
    </source>
</evidence>
<keyword evidence="2" id="KW-1185">Reference proteome</keyword>
<reference evidence="1" key="1">
    <citation type="journal article" date="2015" name="Genome Announc.">
        <title>Draft Genome Sequence of Bacteroidales Strain TBC1, a Novel Isolate from a Methanogenic Wastewater Treatment System.</title>
        <authorList>
            <person name="Tourlousse D.M."/>
            <person name="Matsuura N."/>
            <person name="Sun L."/>
            <person name="Toyonaga M."/>
            <person name="Kuroda K."/>
            <person name="Ohashi A."/>
            <person name="Cruz R."/>
            <person name="Yamaguchi T."/>
            <person name="Sekiguchi Y."/>
        </authorList>
    </citation>
    <scope>NUCLEOTIDE SEQUENCE [LARGE SCALE GENOMIC DNA]</scope>
    <source>
        <strain evidence="1">TBC1</strain>
    </source>
</reference>
<dbReference type="STRING" id="1678841.TBC1_111549"/>
<accession>A0A0S7C110</accession>
<dbReference type="PIRSF" id="PIRSF024492">
    <property type="entry name" value="UCP024492"/>
    <property type="match status" value="1"/>
</dbReference>
<organism evidence="1">
    <name type="scientific">Lentimicrobium saccharophilum</name>
    <dbReference type="NCBI Taxonomy" id="1678841"/>
    <lineage>
        <taxon>Bacteria</taxon>
        <taxon>Pseudomonadati</taxon>
        <taxon>Bacteroidota</taxon>
        <taxon>Bacteroidia</taxon>
        <taxon>Bacteroidales</taxon>
        <taxon>Lentimicrobiaceae</taxon>
        <taxon>Lentimicrobium</taxon>
    </lineage>
</organism>
<name>A0A0S7C110_9BACT</name>
<proteinExistence type="predicted"/>
<dbReference type="InterPro" id="IPR014519">
    <property type="entry name" value="UCP024492"/>
</dbReference>
<dbReference type="PANTHER" id="PTHR39337">
    <property type="entry name" value="BLR5642 PROTEIN"/>
    <property type="match status" value="1"/>
</dbReference>
<protein>
    <recommendedName>
        <fullName evidence="3">Protein containing DUF488</fullName>
    </recommendedName>
</protein>